<sequence length="220" mass="24432">MRRSDLGISRFEVEGRQIQASDWAKRGRHDRVGSKVHSIRIQYDHPHTLEAFRQGEKVQRTQEEQPERGPDHNVGFAPGAGGSDERVPSSHPRTRKTDRDGSPRHDLTATRPRAKGRERRLSAQRRLLMMSTYRKLRQAGSGTSPVLTPGVGRMEQSGFVSEAGRSDCWCQGVCPARSTSLDPRCPAKMRDDVGRCLLAACRGAQQAPTLYGCVHAYGSS</sequence>
<dbReference type="EMBL" id="OOIP01000009">
    <property type="protein sequence ID" value="SPO38256.1"/>
    <property type="molecule type" value="Genomic_DNA"/>
</dbReference>
<name>A0A5C3F2W8_9BASI</name>
<evidence type="ECO:0000313" key="3">
    <source>
        <dbReference type="Proteomes" id="UP000323386"/>
    </source>
</evidence>
<accession>A0A5C3F2W8</accession>
<evidence type="ECO:0000313" key="2">
    <source>
        <dbReference type="EMBL" id="SPO38256.1"/>
    </source>
</evidence>
<reference evidence="2 3" key="1">
    <citation type="submission" date="2018-03" db="EMBL/GenBank/DDBJ databases">
        <authorList>
            <person name="Guldener U."/>
        </authorList>
    </citation>
    <scope>NUCLEOTIDE SEQUENCE [LARGE SCALE GENOMIC DNA]</scope>
    <source>
        <strain evidence="2 3">DAOM196992</strain>
    </source>
</reference>
<protein>
    <submittedName>
        <fullName evidence="2">Uncharacterized protein</fullName>
    </submittedName>
</protein>
<keyword evidence="3" id="KW-1185">Reference proteome</keyword>
<dbReference type="Proteomes" id="UP000323386">
    <property type="component" value="Unassembled WGS sequence"/>
</dbReference>
<organism evidence="2 3">
    <name type="scientific">Pseudozyma flocculosa</name>
    <dbReference type="NCBI Taxonomy" id="84751"/>
    <lineage>
        <taxon>Eukaryota</taxon>
        <taxon>Fungi</taxon>
        <taxon>Dikarya</taxon>
        <taxon>Basidiomycota</taxon>
        <taxon>Ustilaginomycotina</taxon>
        <taxon>Ustilaginomycetes</taxon>
        <taxon>Ustilaginales</taxon>
        <taxon>Ustilaginaceae</taxon>
        <taxon>Pseudozyma</taxon>
    </lineage>
</organism>
<feature type="compositionally biased region" description="Basic and acidic residues" evidence="1">
    <location>
        <begin position="95"/>
        <end position="108"/>
    </location>
</feature>
<evidence type="ECO:0000256" key="1">
    <source>
        <dbReference type="SAM" id="MobiDB-lite"/>
    </source>
</evidence>
<dbReference type="AlphaFoldDB" id="A0A5C3F2W8"/>
<feature type="compositionally biased region" description="Basic and acidic residues" evidence="1">
    <location>
        <begin position="45"/>
        <end position="71"/>
    </location>
</feature>
<feature type="region of interest" description="Disordered" evidence="1">
    <location>
        <begin position="45"/>
        <end position="122"/>
    </location>
</feature>
<proteinExistence type="predicted"/>
<gene>
    <name evidence="2" type="ORF">PSFLO_03733</name>
</gene>